<feature type="domain" description="Chitin-binding type-2" evidence="7">
    <location>
        <begin position="102"/>
        <end position="160"/>
    </location>
</feature>
<feature type="signal peptide" evidence="6">
    <location>
        <begin position="1"/>
        <end position="16"/>
    </location>
</feature>
<reference evidence="8 9" key="1">
    <citation type="submission" date="2018-04" db="EMBL/GenBank/DDBJ databases">
        <authorList>
            <person name="Zhang X."/>
            <person name="Yuan J."/>
            <person name="Li F."/>
            <person name="Xiang J."/>
        </authorList>
    </citation>
    <scope>NUCLEOTIDE SEQUENCE [LARGE SCALE GENOMIC DNA]</scope>
    <source>
        <tissue evidence="8">Muscle</tissue>
    </source>
</reference>
<evidence type="ECO:0000256" key="1">
    <source>
        <dbReference type="ARBA" id="ARBA00022669"/>
    </source>
</evidence>
<accession>A0A3R7M838</accession>
<evidence type="ECO:0000313" key="8">
    <source>
        <dbReference type="EMBL" id="ROT69664.1"/>
    </source>
</evidence>
<dbReference type="Proteomes" id="UP000283509">
    <property type="component" value="Unassembled WGS sequence"/>
</dbReference>
<feature type="chain" id="PRO_5018764016" description="Chitin-binding type-2 domain-containing protein" evidence="6">
    <location>
        <begin position="17"/>
        <end position="271"/>
    </location>
</feature>
<evidence type="ECO:0000313" key="9">
    <source>
        <dbReference type="Proteomes" id="UP000283509"/>
    </source>
</evidence>
<protein>
    <recommendedName>
        <fullName evidence="7">Chitin-binding type-2 domain-containing protein</fullName>
    </recommendedName>
</protein>
<evidence type="ECO:0000256" key="3">
    <source>
        <dbReference type="ARBA" id="ARBA00022737"/>
    </source>
</evidence>
<keyword evidence="2 6" id="KW-0732">Signal</keyword>
<dbReference type="GO" id="GO:0008061">
    <property type="term" value="F:chitin binding"/>
    <property type="evidence" value="ECO:0007669"/>
    <property type="project" value="UniProtKB-KW"/>
</dbReference>
<dbReference type="AlphaFoldDB" id="A0A3R7M838"/>
<dbReference type="GO" id="GO:0005576">
    <property type="term" value="C:extracellular region"/>
    <property type="evidence" value="ECO:0007669"/>
    <property type="project" value="InterPro"/>
</dbReference>
<feature type="domain" description="Chitin-binding type-2" evidence="7">
    <location>
        <begin position="173"/>
        <end position="236"/>
    </location>
</feature>
<dbReference type="Gene3D" id="2.170.140.10">
    <property type="entry name" value="Chitin binding domain"/>
    <property type="match status" value="3"/>
</dbReference>
<keyword evidence="3" id="KW-0677">Repeat</keyword>
<dbReference type="PROSITE" id="PS50940">
    <property type="entry name" value="CHIT_BIND_II"/>
    <property type="match status" value="3"/>
</dbReference>
<dbReference type="SMART" id="SM00494">
    <property type="entry name" value="ChtBD2"/>
    <property type="match status" value="3"/>
</dbReference>
<keyword evidence="5" id="KW-0325">Glycoprotein</keyword>
<dbReference type="PANTHER" id="PTHR23301">
    <property type="entry name" value="CHITIN BINDING PERITROPHIN-A"/>
    <property type="match status" value="1"/>
</dbReference>
<keyword evidence="4" id="KW-1015">Disulfide bond</keyword>
<feature type="domain" description="Chitin-binding type-2" evidence="7">
    <location>
        <begin position="30"/>
        <end position="91"/>
    </location>
</feature>
<keyword evidence="9" id="KW-1185">Reference proteome</keyword>
<reference evidence="8 9" key="2">
    <citation type="submission" date="2019-01" db="EMBL/GenBank/DDBJ databases">
        <title>The decoding of complex shrimp genome reveals the adaptation for benthos swimmer, frequently molting mechanism and breeding impact on genome.</title>
        <authorList>
            <person name="Sun Y."/>
            <person name="Gao Y."/>
            <person name="Yu Y."/>
        </authorList>
    </citation>
    <scope>NUCLEOTIDE SEQUENCE [LARGE SCALE GENOMIC DNA]</scope>
    <source>
        <tissue evidence="8">Muscle</tissue>
    </source>
</reference>
<evidence type="ECO:0000256" key="4">
    <source>
        <dbReference type="ARBA" id="ARBA00023157"/>
    </source>
</evidence>
<evidence type="ECO:0000256" key="6">
    <source>
        <dbReference type="SAM" id="SignalP"/>
    </source>
</evidence>
<evidence type="ECO:0000256" key="5">
    <source>
        <dbReference type="ARBA" id="ARBA00023180"/>
    </source>
</evidence>
<dbReference type="OrthoDB" id="439917at2759"/>
<evidence type="ECO:0000256" key="2">
    <source>
        <dbReference type="ARBA" id="ARBA00022729"/>
    </source>
</evidence>
<dbReference type="InterPro" id="IPR051940">
    <property type="entry name" value="Chitin_bind-dev_reg"/>
</dbReference>
<keyword evidence="1" id="KW-0147">Chitin-binding</keyword>
<comment type="caution">
    <text evidence="8">The sequence shown here is derived from an EMBL/GenBank/DDBJ whole genome shotgun (WGS) entry which is preliminary data.</text>
</comment>
<organism evidence="8 9">
    <name type="scientific">Penaeus vannamei</name>
    <name type="common">Whiteleg shrimp</name>
    <name type="synonym">Litopenaeus vannamei</name>
    <dbReference type="NCBI Taxonomy" id="6689"/>
    <lineage>
        <taxon>Eukaryota</taxon>
        <taxon>Metazoa</taxon>
        <taxon>Ecdysozoa</taxon>
        <taxon>Arthropoda</taxon>
        <taxon>Crustacea</taxon>
        <taxon>Multicrustacea</taxon>
        <taxon>Malacostraca</taxon>
        <taxon>Eumalacostraca</taxon>
        <taxon>Eucarida</taxon>
        <taxon>Decapoda</taxon>
        <taxon>Dendrobranchiata</taxon>
        <taxon>Penaeoidea</taxon>
        <taxon>Penaeidae</taxon>
        <taxon>Penaeus</taxon>
    </lineage>
</organism>
<dbReference type="EMBL" id="QCYY01002537">
    <property type="protein sequence ID" value="ROT69664.1"/>
    <property type="molecule type" value="Genomic_DNA"/>
</dbReference>
<dbReference type="InterPro" id="IPR036508">
    <property type="entry name" value="Chitin-bd_dom_sf"/>
</dbReference>
<name>A0A3R7M838_PENVA</name>
<proteinExistence type="predicted"/>
<dbReference type="Pfam" id="PF01607">
    <property type="entry name" value="CBM_14"/>
    <property type="match status" value="3"/>
</dbReference>
<dbReference type="InterPro" id="IPR002557">
    <property type="entry name" value="Chitin-bd_dom"/>
</dbReference>
<dbReference type="SUPFAM" id="SSF57625">
    <property type="entry name" value="Invertebrate chitin-binding proteins"/>
    <property type="match status" value="3"/>
</dbReference>
<dbReference type="STRING" id="6689.A0A3R7M838"/>
<evidence type="ECO:0000259" key="7">
    <source>
        <dbReference type="PROSITE" id="PS50940"/>
    </source>
</evidence>
<dbReference type="PANTHER" id="PTHR23301:SF107">
    <property type="entry name" value="LD20793P"/>
    <property type="match status" value="1"/>
</dbReference>
<sequence>MLSVTVLIAGLALAAGIPQRDQLNSFSGTQSLCPEPYGYFADPIQCDKYYECSDGVPTPLLCEDGKVFDEFKGKAGHVDPCDIPYVVDCGERSLMQPASNSSVYCPRLHGIFADNQFCGKYYTCIDGQHTATECSAGLHFDRKTGTCAWPAAAARTNCAEEKKCIDDFCCEGAKDFTDFEGRLVPHPAFANLADCQKFYVCHNGVTPQEASCSLGQVFNDVTMMCDYPENVDACADYYKNNPLFDVVYDDADGDGSPDFGVRRDFSQTSIN</sequence>
<gene>
    <name evidence="8" type="ORF">C7M84_012116</name>
</gene>